<evidence type="ECO:0000313" key="5">
    <source>
        <dbReference type="Proteomes" id="UP001597181"/>
    </source>
</evidence>
<dbReference type="Proteomes" id="UP001597181">
    <property type="component" value="Unassembled WGS sequence"/>
</dbReference>
<gene>
    <name evidence="4" type="primary">mnhG</name>
    <name evidence="4" type="ORF">ACFQ3U_14680</name>
</gene>
<accession>A0ABW3TQZ1</accession>
<proteinExistence type="inferred from homology"/>
<feature type="region of interest" description="Disordered" evidence="2">
    <location>
        <begin position="141"/>
        <end position="160"/>
    </location>
</feature>
<evidence type="ECO:0000256" key="2">
    <source>
        <dbReference type="SAM" id="MobiDB-lite"/>
    </source>
</evidence>
<comment type="similarity">
    <text evidence="1">Belongs to the CPA3 antiporters (TC 2.A.63) subunit G family.</text>
</comment>
<feature type="transmembrane region" description="Helical" evidence="3">
    <location>
        <begin position="64"/>
        <end position="84"/>
    </location>
</feature>
<feature type="transmembrane region" description="Helical" evidence="3">
    <location>
        <begin position="6"/>
        <end position="29"/>
    </location>
</feature>
<evidence type="ECO:0000256" key="3">
    <source>
        <dbReference type="SAM" id="Phobius"/>
    </source>
</evidence>
<feature type="compositionally biased region" description="Basic and acidic residues" evidence="2">
    <location>
        <begin position="141"/>
        <end position="152"/>
    </location>
</feature>
<protein>
    <submittedName>
        <fullName evidence="4">Monovalent cation/H(+) antiporter subunit G</fullName>
    </submittedName>
</protein>
<dbReference type="NCBIfam" id="TIGR01300">
    <property type="entry name" value="CPA3_mnhG_phaG"/>
    <property type="match status" value="1"/>
</dbReference>
<keyword evidence="3" id="KW-0812">Transmembrane</keyword>
<dbReference type="InterPro" id="IPR005133">
    <property type="entry name" value="PhaG_MnhG_YufB"/>
</dbReference>
<comment type="caution">
    <text evidence="4">The sequence shown here is derived from an EMBL/GenBank/DDBJ whole genome shotgun (WGS) entry which is preliminary data.</text>
</comment>
<keyword evidence="3" id="KW-0472">Membrane</keyword>
<dbReference type="PANTHER" id="PTHR34703">
    <property type="entry name" value="ANTIPORTER SUBUNIT MNHG2-RELATED"/>
    <property type="match status" value="1"/>
</dbReference>
<dbReference type="PANTHER" id="PTHR34703:SF1">
    <property type="entry name" value="ANTIPORTER SUBUNIT MNHG2-RELATED"/>
    <property type="match status" value="1"/>
</dbReference>
<name>A0ABW3TQZ1_9MICO</name>
<dbReference type="EMBL" id="JBHTLY010000008">
    <property type="protein sequence ID" value="MFD1203141.1"/>
    <property type="molecule type" value="Genomic_DNA"/>
</dbReference>
<reference evidence="5" key="1">
    <citation type="journal article" date="2019" name="Int. J. Syst. Evol. Microbiol.">
        <title>The Global Catalogue of Microorganisms (GCM) 10K type strain sequencing project: providing services to taxonomists for standard genome sequencing and annotation.</title>
        <authorList>
            <consortium name="The Broad Institute Genomics Platform"/>
            <consortium name="The Broad Institute Genome Sequencing Center for Infectious Disease"/>
            <person name="Wu L."/>
            <person name="Ma J."/>
        </authorList>
    </citation>
    <scope>NUCLEOTIDE SEQUENCE [LARGE SCALE GENOMIC DNA]</scope>
    <source>
        <strain evidence="5">CCUG 50213</strain>
    </source>
</reference>
<feature type="transmembrane region" description="Helical" evidence="3">
    <location>
        <begin position="41"/>
        <end position="58"/>
    </location>
</feature>
<keyword evidence="5" id="KW-1185">Reference proteome</keyword>
<organism evidence="4 5">
    <name type="scientific">Leucobacter albus</name>
    <dbReference type="NCBI Taxonomy" id="272210"/>
    <lineage>
        <taxon>Bacteria</taxon>
        <taxon>Bacillati</taxon>
        <taxon>Actinomycetota</taxon>
        <taxon>Actinomycetes</taxon>
        <taxon>Micrococcales</taxon>
        <taxon>Microbacteriaceae</taxon>
        <taxon>Leucobacter</taxon>
    </lineage>
</organism>
<evidence type="ECO:0000256" key="1">
    <source>
        <dbReference type="ARBA" id="ARBA00008404"/>
    </source>
</evidence>
<evidence type="ECO:0000313" key="4">
    <source>
        <dbReference type="EMBL" id="MFD1203141.1"/>
    </source>
</evidence>
<dbReference type="RefSeq" id="WP_343960278.1">
    <property type="nucleotide sequence ID" value="NZ_BAAAKZ010000006.1"/>
</dbReference>
<sequence>MFDTILDALAVICLLLAAMLSAAAGIGLLRFTDSLSRLHAATKPQIFGLLLVIAAVAIDQRSLGVFLALVPVFVFQALTAPTAAHMVGRAAYRTGQLDSRTILVDELGPAVARATAKAAEQDREQALAEAARDREIEAELAAERDAERDRIKPVRPPTLS</sequence>
<dbReference type="Pfam" id="PF03334">
    <property type="entry name" value="PhaG_MnhG_YufB"/>
    <property type="match status" value="1"/>
</dbReference>
<keyword evidence="3" id="KW-1133">Transmembrane helix</keyword>